<name>A0A2A2JU37_9BILA</name>
<feature type="signal peptide" evidence="1">
    <location>
        <begin position="1"/>
        <end position="17"/>
    </location>
</feature>
<evidence type="ECO:0008006" key="4">
    <source>
        <dbReference type="Google" id="ProtNLM"/>
    </source>
</evidence>
<dbReference type="AlphaFoldDB" id="A0A2A2JU37"/>
<keyword evidence="3" id="KW-1185">Reference proteome</keyword>
<comment type="caution">
    <text evidence="2">The sequence shown here is derived from an EMBL/GenBank/DDBJ whole genome shotgun (WGS) entry which is preliminary data.</text>
</comment>
<dbReference type="InterPro" id="IPR029034">
    <property type="entry name" value="Cystine-knot_cytokine"/>
</dbReference>
<proteinExistence type="predicted"/>
<evidence type="ECO:0000256" key="1">
    <source>
        <dbReference type="SAM" id="SignalP"/>
    </source>
</evidence>
<keyword evidence="1" id="KW-0732">Signal</keyword>
<dbReference type="SUPFAM" id="SSF57501">
    <property type="entry name" value="Cystine-knot cytokines"/>
    <property type="match status" value="1"/>
</dbReference>
<organism evidence="2 3">
    <name type="scientific">Diploscapter pachys</name>
    <dbReference type="NCBI Taxonomy" id="2018661"/>
    <lineage>
        <taxon>Eukaryota</taxon>
        <taxon>Metazoa</taxon>
        <taxon>Ecdysozoa</taxon>
        <taxon>Nematoda</taxon>
        <taxon>Chromadorea</taxon>
        <taxon>Rhabditida</taxon>
        <taxon>Rhabditina</taxon>
        <taxon>Rhabditomorpha</taxon>
        <taxon>Rhabditoidea</taxon>
        <taxon>Rhabditidae</taxon>
        <taxon>Diploscapter</taxon>
    </lineage>
</organism>
<reference evidence="2 3" key="1">
    <citation type="journal article" date="2017" name="Curr. Biol.">
        <title>Genome architecture and evolution of a unichromosomal asexual nematode.</title>
        <authorList>
            <person name="Fradin H."/>
            <person name="Zegar C."/>
            <person name="Gutwein M."/>
            <person name="Lucas J."/>
            <person name="Kovtun M."/>
            <person name="Corcoran D."/>
            <person name="Baugh L.R."/>
            <person name="Kiontke K."/>
            <person name="Gunsalus K."/>
            <person name="Fitch D.H."/>
            <person name="Piano F."/>
        </authorList>
    </citation>
    <scope>NUCLEOTIDE SEQUENCE [LARGE SCALE GENOMIC DNA]</scope>
    <source>
        <strain evidence="2">PF1309</strain>
    </source>
</reference>
<protein>
    <recommendedName>
        <fullName evidence="4">DAN domain-containing protein</fullName>
    </recommendedName>
</protein>
<feature type="chain" id="PRO_5013013971" description="DAN domain-containing protein" evidence="1">
    <location>
        <begin position="18"/>
        <end position="93"/>
    </location>
</feature>
<gene>
    <name evidence="2" type="ORF">WR25_14529</name>
</gene>
<dbReference type="Proteomes" id="UP000218231">
    <property type="component" value="Unassembled WGS sequence"/>
</dbReference>
<dbReference type="EMBL" id="LIAE01010218">
    <property type="protein sequence ID" value="PAV65205.1"/>
    <property type="molecule type" value="Genomic_DNA"/>
</dbReference>
<accession>A0A2A2JU37</accession>
<evidence type="ECO:0000313" key="3">
    <source>
        <dbReference type="Proteomes" id="UP000218231"/>
    </source>
</evidence>
<sequence>MLSMLIILGLLALNTLAKHLHNHHDSADLTHSPSCQPNENATSPCCHLEEHWMDLHAFGHTDVILPRIIRIKICAGRCASENPAHTPTCRAAS</sequence>
<evidence type="ECO:0000313" key="2">
    <source>
        <dbReference type="EMBL" id="PAV65205.1"/>
    </source>
</evidence>